<evidence type="ECO:0000313" key="3">
    <source>
        <dbReference type="Proteomes" id="UP000252187"/>
    </source>
</evidence>
<proteinExistence type="predicted"/>
<feature type="compositionally biased region" description="Polar residues" evidence="1">
    <location>
        <begin position="53"/>
        <end position="69"/>
    </location>
</feature>
<dbReference type="PROSITE" id="PS51257">
    <property type="entry name" value="PROKAR_LIPOPROTEIN"/>
    <property type="match status" value="1"/>
</dbReference>
<evidence type="ECO:0000256" key="1">
    <source>
        <dbReference type="SAM" id="MobiDB-lite"/>
    </source>
</evidence>
<reference evidence="2 3" key="1">
    <citation type="submission" date="2018-06" db="EMBL/GenBank/DDBJ databases">
        <title>Whole genome sequencing of four bacterial strains from South Shetland trench revealing bio-synthetic gene clusters.</title>
        <authorList>
            <person name="Abdel-Mageed W.M."/>
            <person name="Lehri B."/>
            <person name="Jarmusch S.A."/>
            <person name="Miranda K."/>
            <person name="Goodfellow M."/>
            <person name="Jaspars M."/>
            <person name="Karlyshev A.V."/>
        </authorList>
    </citation>
    <scope>NUCLEOTIDE SEQUENCE [LARGE SCALE GENOMIC DNA]</scope>
    <source>
        <strain evidence="2 3">SST1</strain>
    </source>
</reference>
<dbReference type="AlphaFoldDB" id="A0A365P7H4"/>
<gene>
    <name evidence="2" type="ORF">DQ226_14575</name>
</gene>
<protein>
    <submittedName>
        <fullName evidence="2">Uncharacterized protein</fullName>
    </submittedName>
</protein>
<feature type="region of interest" description="Disordered" evidence="1">
    <location>
        <begin position="51"/>
        <end position="84"/>
    </location>
</feature>
<comment type="caution">
    <text evidence="2">The sequence shown here is derived from an EMBL/GenBank/DDBJ whole genome shotgun (WGS) entry which is preliminary data.</text>
</comment>
<dbReference type="EMBL" id="QNTT01000050">
    <property type="protein sequence ID" value="RBA32324.1"/>
    <property type="molecule type" value="Genomic_DNA"/>
</dbReference>
<accession>A0A365P7H4</accession>
<organism evidence="2 3">
    <name type="scientific">Dietzia maris</name>
    <dbReference type="NCBI Taxonomy" id="37915"/>
    <lineage>
        <taxon>Bacteria</taxon>
        <taxon>Bacillati</taxon>
        <taxon>Actinomycetota</taxon>
        <taxon>Actinomycetes</taxon>
        <taxon>Mycobacteriales</taxon>
        <taxon>Dietziaceae</taxon>
        <taxon>Dietzia</taxon>
    </lineage>
</organism>
<dbReference type="Proteomes" id="UP000252187">
    <property type="component" value="Unassembled WGS sequence"/>
</dbReference>
<sequence length="205" mass="21665">MNVAAERVRVTGVLTAVLIVVSGCGDFGRGADDAPGPAPTSATSSAFTVTTAEKATSQEIATPTSTTLYETPHSPAAPTPAIVTEGAECGPRGALAVFADGVTAFCARLQYTDGAAWSRDPQLAPNPAVEEAMRQAGPRLGAECMGADIGRRAVDASGVVILCDNYVWRQDVGQEPRHPWVDDQVRWMECLEQSTEEECRDLLDE</sequence>
<name>A0A365P7H4_9ACTN</name>
<evidence type="ECO:0000313" key="2">
    <source>
        <dbReference type="EMBL" id="RBA32324.1"/>
    </source>
</evidence>